<name>A0A4Z2F5V6_9TELE</name>
<accession>A0A4Z2F5V6</accession>
<reference evidence="2 3" key="1">
    <citation type="submission" date="2019-03" db="EMBL/GenBank/DDBJ databases">
        <title>First draft genome of Liparis tanakae, snailfish: a comprehensive survey of snailfish specific genes.</title>
        <authorList>
            <person name="Kim W."/>
            <person name="Song I."/>
            <person name="Jeong J.-H."/>
            <person name="Kim D."/>
            <person name="Kim S."/>
            <person name="Ryu S."/>
            <person name="Song J.Y."/>
            <person name="Lee S.K."/>
        </authorList>
    </citation>
    <scope>NUCLEOTIDE SEQUENCE [LARGE SCALE GENOMIC DNA]</scope>
    <source>
        <tissue evidence="2">Muscle</tissue>
    </source>
</reference>
<feature type="region of interest" description="Disordered" evidence="1">
    <location>
        <begin position="1"/>
        <end position="47"/>
    </location>
</feature>
<dbReference type="EMBL" id="SRLO01001592">
    <property type="protein sequence ID" value="TNN36626.1"/>
    <property type="molecule type" value="Genomic_DNA"/>
</dbReference>
<organism evidence="2 3">
    <name type="scientific">Liparis tanakae</name>
    <name type="common">Tanaka's snailfish</name>
    <dbReference type="NCBI Taxonomy" id="230148"/>
    <lineage>
        <taxon>Eukaryota</taxon>
        <taxon>Metazoa</taxon>
        <taxon>Chordata</taxon>
        <taxon>Craniata</taxon>
        <taxon>Vertebrata</taxon>
        <taxon>Euteleostomi</taxon>
        <taxon>Actinopterygii</taxon>
        <taxon>Neopterygii</taxon>
        <taxon>Teleostei</taxon>
        <taxon>Neoteleostei</taxon>
        <taxon>Acanthomorphata</taxon>
        <taxon>Eupercaria</taxon>
        <taxon>Perciformes</taxon>
        <taxon>Cottioidei</taxon>
        <taxon>Cottales</taxon>
        <taxon>Liparidae</taxon>
        <taxon>Liparis</taxon>
    </lineage>
</organism>
<keyword evidence="3" id="KW-1185">Reference proteome</keyword>
<evidence type="ECO:0000256" key="1">
    <source>
        <dbReference type="SAM" id="MobiDB-lite"/>
    </source>
</evidence>
<dbReference type="AlphaFoldDB" id="A0A4Z2F5V6"/>
<proteinExistence type="predicted"/>
<evidence type="ECO:0000313" key="3">
    <source>
        <dbReference type="Proteomes" id="UP000314294"/>
    </source>
</evidence>
<protein>
    <submittedName>
        <fullName evidence="2">Uncharacterized protein</fullName>
    </submittedName>
</protein>
<sequence length="77" mass="8543">MGGQRGENQLEAMGGQRGENQLEVTGGQRGENQLEGTESQREGLNKSKLFLNIPLEDERSRYVTSSCQTCPFLPEVE</sequence>
<evidence type="ECO:0000313" key="2">
    <source>
        <dbReference type="EMBL" id="TNN36626.1"/>
    </source>
</evidence>
<gene>
    <name evidence="2" type="ORF">EYF80_053204</name>
</gene>
<comment type="caution">
    <text evidence="2">The sequence shown here is derived from an EMBL/GenBank/DDBJ whole genome shotgun (WGS) entry which is preliminary data.</text>
</comment>
<dbReference type="Proteomes" id="UP000314294">
    <property type="component" value="Unassembled WGS sequence"/>
</dbReference>